<keyword evidence="1" id="KW-1133">Transmembrane helix</keyword>
<keyword evidence="1" id="KW-0472">Membrane</keyword>
<keyword evidence="1" id="KW-0812">Transmembrane</keyword>
<organism evidence="2 3">
    <name type="scientific">Paramecium octaurelia</name>
    <dbReference type="NCBI Taxonomy" id="43137"/>
    <lineage>
        <taxon>Eukaryota</taxon>
        <taxon>Sar</taxon>
        <taxon>Alveolata</taxon>
        <taxon>Ciliophora</taxon>
        <taxon>Intramacronucleata</taxon>
        <taxon>Oligohymenophorea</taxon>
        <taxon>Peniculida</taxon>
        <taxon>Parameciidae</taxon>
        <taxon>Paramecium</taxon>
    </lineage>
</organism>
<evidence type="ECO:0000256" key="1">
    <source>
        <dbReference type="SAM" id="Phobius"/>
    </source>
</evidence>
<evidence type="ECO:0008006" key="4">
    <source>
        <dbReference type="Google" id="ProtNLM"/>
    </source>
</evidence>
<proteinExistence type="predicted"/>
<name>A0A8S1VXT1_PAROT</name>
<keyword evidence="3" id="KW-1185">Reference proteome</keyword>
<sequence length="305" mass="37010">MNCAFLPQFKHLIKKQDENMGNQRNFCINIQECYIDEYKVGRWDKWFNQCGHKITQFDYHQIFLVMVDCLMKQVQIQRLENELIILKDLRMIPKQHIMVHMQNETTKDMRYLISCFESCREFDLPRKLDKIDYIFINITQIFFPINQPYLKLIQLNLHAISNSLQVNKVIINYRILRYLQLLILIQSSQPIIMKLFVIKIRNFQFLNLFISTLKLINMILRRDYGVIPWQIYGYNSYLLFLLQNTDYYYIIRIIQYTFFITSLCCGGLTFKYLCHFLTNYIFLQFDKTSPFDLLDFLPEFQQLDS</sequence>
<dbReference type="EMBL" id="CAJJDP010000076">
    <property type="protein sequence ID" value="CAD8181407.1"/>
    <property type="molecule type" value="Genomic_DNA"/>
</dbReference>
<dbReference type="Proteomes" id="UP000683925">
    <property type="component" value="Unassembled WGS sequence"/>
</dbReference>
<gene>
    <name evidence="2" type="ORF">POCTA_138.1.T0770015</name>
</gene>
<feature type="transmembrane region" description="Helical" evidence="1">
    <location>
        <begin position="256"/>
        <end position="274"/>
    </location>
</feature>
<protein>
    <recommendedName>
        <fullName evidence="4">Transmembrane protein</fullName>
    </recommendedName>
</protein>
<evidence type="ECO:0000313" key="2">
    <source>
        <dbReference type="EMBL" id="CAD8181407.1"/>
    </source>
</evidence>
<accession>A0A8S1VXT1</accession>
<reference evidence="2" key="1">
    <citation type="submission" date="2021-01" db="EMBL/GenBank/DDBJ databases">
        <authorList>
            <consortium name="Genoscope - CEA"/>
            <person name="William W."/>
        </authorList>
    </citation>
    <scope>NUCLEOTIDE SEQUENCE</scope>
</reference>
<evidence type="ECO:0000313" key="3">
    <source>
        <dbReference type="Proteomes" id="UP000683925"/>
    </source>
</evidence>
<comment type="caution">
    <text evidence="2">The sequence shown here is derived from an EMBL/GenBank/DDBJ whole genome shotgun (WGS) entry which is preliminary data.</text>
</comment>
<dbReference type="AlphaFoldDB" id="A0A8S1VXT1"/>